<comment type="caution">
    <text evidence="2">The sequence shown here is derived from an EMBL/GenBank/DDBJ whole genome shotgun (WGS) entry which is preliminary data.</text>
</comment>
<feature type="compositionally biased region" description="Polar residues" evidence="1">
    <location>
        <begin position="382"/>
        <end position="392"/>
    </location>
</feature>
<dbReference type="OrthoDB" id="429040at2759"/>
<dbReference type="Proteomes" id="UP000649617">
    <property type="component" value="Unassembled WGS sequence"/>
</dbReference>
<name>A0A812X5P8_SYMPI</name>
<dbReference type="InterPro" id="IPR011992">
    <property type="entry name" value="EF-hand-dom_pair"/>
</dbReference>
<gene>
    <name evidence="2" type="primary">SUMF2</name>
    <name evidence="2" type="ORF">SPIL2461_LOCUS20082</name>
</gene>
<evidence type="ECO:0000256" key="1">
    <source>
        <dbReference type="SAM" id="MobiDB-lite"/>
    </source>
</evidence>
<dbReference type="EMBL" id="CAJNIZ010045059">
    <property type="protein sequence ID" value="CAE7709306.1"/>
    <property type="molecule type" value="Genomic_DNA"/>
</dbReference>
<keyword evidence="3" id="KW-1185">Reference proteome</keyword>
<dbReference type="AlphaFoldDB" id="A0A812X5P8"/>
<sequence>MGSLESLDHPTALAEQWMAQYVPLPVDGAVSIAYSTGVVIHFAEFAEMLQSLAAMNAPQRSSMLYGIASCDLLKHSLEVFKRFDQGTGYLTWPDRVIEAFVSEVFIQEGLVPPTTEQIAAFFDKFAGPQLRLNASESLCLVDAIFRALLHAGSEGNQRWQNSPGSPRLGPCPTQVWFPARGKDRDGFEEPVACNAFASQEPPPGRQQESLPKEDLLHWVVGQQEEVPFTLEVQSAPGSEPRKQEDSRALRAAREWLATVARDLPAYEDGTSPQRFVELALQIFLEQPTSSQGFLCYRGPRKSEMEEFLNALFDQAGVYPPETMISTMAEQIDLQGTGCLDVTKCLLLSDGLMRLASRSSRDPGGRNRDPAPRAPQRLEPVSVSGNLDDTSWQPGPVDGENHPQIGRETLHQVASRAFLACDQSGHGYLTWSEVRSFIGMLFHGLGLSSPLTESDMYKLYAHFDEEHTARLGMQQCLRLAEAALPESWLK</sequence>
<evidence type="ECO:0000313" key="2">
    <source>
        <dbReference type="EMBL" id="CAE7709306.1"/>
    </source>
</evidence>
<protein>
    <submittedName>
        <fullName evidence="2">SUMF2 protein</fullName>
    </submittedName>
</protein>
<accession>A0A812X5P8</accession>
<proteinExistence type="predicted"/>
<feature type="region of interest" description="Disordered" evidence="1">
    <location>
        <begin position="356"/>
        <end position="396"/>
    </location>
</feature>
<organism evidence="2 3">
    <name type="scientific">Symbiodinium pilosum</name>
    <name type="common">Dinoflagellate</name>
    <dbReference type="NCBI Taxonomy" id="2952"/>
    <lineage>
        <taxon>Eukaryota</taxon>
        <taxon>Sar</taxon>
        <taxon>Alveolata</taxon>
        <taxon>Dinophyceae</taxon>
        <taxon>Suessiales</taxon>
        <taxon>Symbiodiniaceae</taxon>
        <taxon>Symbiodinium</taxon>
    </lineage>
</organism>
<feature type="compositionally biased region" description="Basic and acidic residues" evidence="1">
    <location>
        <begin position="358"/>
        <end position="370"/>
    </location>
</feature>
<dbReference type="SUPFAM" id="SSF47473">
    <property type="entry name" value="EF-hand"/>
    <property type="match status" value="1"/>
</dbReference>
<dbReference type="Gene3D" id="1.10.238.10">
    <property type="entry name" value="EF-hand"/>
    <property type="match status" value="1"/>
</dbReference>
<evidence type="ECO:0000313" key="3">
    <source>
        <dbReference type="Proteomes" id="UP000649617"/>
    </source>
</evidence>
<reference evidence="2" key="1">
    <citation type="submission" date="2021-02" db="EMBL/GenBank/DDBJ databases">
        <authorList>
            <person name="Dougan E. K."/>
            <person name="Rhodes N."/>
            <person name="Thang M."/>
            <person name="Chan C."/>
        </authorList>
    </citation>
    <scope>NUCLEOTIDE SEQUENCE</scope>
</reference>